<name>A0A813SAG6_9BILA</name>
<dbReference type="InterPro" id="IPR007708">
    <property type="entry name" value="DBR1_C"/>
</dbReference>
<evidence type="ECO:0000256" key="8">
    <source>
        <dbReference type="ARBA" id="ARBA00022801"/>
    </source>
</evidence>
<dbReference type="SMART" id="SM01124">
    <property type="entry name" value="DBR1"/>
    <property type="match status" value="1"/>
</dbReference>
<comment type="subcellular location">
    <subcellularLocation>
        <location evidence="4">Nucleus</location>
    </subcellularLocation>
</comment>
<dbReference type="Pfam" id="PF05011">
    <property type="entry name" value="DBR1"/>
    <property type="match status" value="1"/>
</dbReference>
<evidence type="ECO:0000256" key="1">
    <source>
        <dbReference type="ARBA" id="ARBA00001936"/>
    </source>
</evidence>
<dbReference type="OrthoDB" id="407609at2759"/>
<dbReference type="AlphaFoldDB" id="A0A813SAG6"/>
<dbReference type="GO" id="GO:0046872">
    <property type="term" value="F:metal ion binding"/>
    <property type="evidence" value="ECO:0007669"/>
    <property type="project" value="UniProtKB-KW"/>
</dbReference>
<comment type="cofactor">
    <cofactor evidence="3">
        <name>Fe(2+)</name>
        <dbReference type="ChEBI" id="CHEBI:29033"/>
    </cofactor>
</comment>
<accession>A0A813SAG6</accession>
<dbReference type="InterPro" id="IPR004843">
    <property type="entry name" value="Calcineurin-like_PHP"/>
</dbReference>
<dbReference type="InterPro" id="IPR041816">
    <property type="entry name" value="Dbr1_N"/>
</dbReference>
<keyword evidence="8" id="KW-0378">Hydrolase</keyword>
<dbReference type="CDD" id="cd00844">
    <property type="entry name" value="MPP_Dbr1_N"/>
    <property type="match status" value="1"/>
</dbReference>
<dbReference type="Proteomes" id="UP000663879">
    <property type="component" value="Unassembled WGS sequence"/>
</dbReference>
<dbReference type="EMBL" id="CAJNOC010000701">
    <property type="protein sequence ID" value="CAF0793506.1"/>
    <property type="molecule type" value="Genomic_DNA"/>
</dbReference>
<keyword evidence="15" id="KW-1185">Reference proteome</keyword>
<protein>
    <recommendedName>
        <fullName evidence="13">Lariat debranching enzyme C-terminal domain-containing protein</fullName>
    </recommendedName>
</protein>
<evidence type="ECO:0000256" key="10">
    <source>
        <dbReference type="ARBA" id="ARBA00023004"/>
    </source>
</evidence>
<evidence type="ECO:0000256" key="3">
    <source>
        <dbReference type="ARBA" id="ARBA00001954"/>
    </source>
</evidence>
<keyword evidence="10" id="KW-0408">Iron</keyword>
<dbReference type="GO" id="GO:0000398">
    <property type="term" value="P:mRNA splicing, via spliceosome"/>
    <property type="evidence" value="ECO:0007669"/>
    <property type="project" value="TreeGrafter"/>
</dbReference>
<evidence type="ECO:0000256" key="4">
    <source>
        <dbReference type="ARBA" id="ARBA00004123"/>
    </source>
</evidence>
<evidence type="ECO:0000256" key="5">
    <source>
        <dbReference type="ARBA" id="ARBA00006045"/>
    </source>
</evidence>
<dbReference type="Pfam" id="PF00149">
    <property type="entry name" value="Metallophos"/>
    <property type="match status" value="1"/>
</dbReference>
<organism evidence="14 15">
    <name type="scientific">Brachionus calyciflorus</name>
    <dbReference type="NCBI Taxonomy" id="104777"/>
    <lineage>
        <taxon>Eukaryota</taxon>
        <taxon>Metazoa</taxon>
        <taxon>Spiralia</taxon>
        <taxon>Gnathifera</taxon>
        <taxon>Rotifera</taxon>
        <taxon>Eurotatoria</taxon>
        <taxon>Monogononta</taxon>
        <taxon>Pseudotrocha</taxon>
        <taxon>Ploima</taxon>
        <taxon>Brachionidae</taxon>
        <taxon>Brachionus</taxon>
    </lineage>
</organism>
<keyword evidence="9" id="KW-0862">Zinc</keyword>
<keyword evidence="12" id="KW-0539">Nucleus</keyword>
<keyword evidence="11" id="KW-0464">Manganese</keyword>
<evidence type="ECO:0000256" key="2">
    <source>
        <dbReference type="ARBA" id="ARBA00001947"/>
    </source>
</evidence>
<keyword evidence="6" id="KW-0507">mRNA processing</keyword>
<feature type="domain" description="Lariat debranching enzyme C-terminal" evidence="13">
    <location>
        <begin position="235"/>
        <end position="376"/>
    </location>
</feature>
<comment type="cofactor">
    <cofactor evidence="1">
        <name>Mn(2+)</name>
        <dbReference type="ChEBI" id="CHEBI:29035"/>
    </cofactor>
</comment>
<dbReference type="PANTHER" id="PTHR12849">
    <property type="entry name" value="RNA LARIAT DEBRANCHING ENZYME"/>
    <property type="match status" value="1"/>
</dbReference>
<evidence type="ECO:0000256" key="11">
    <source>
        <dbReference type="ARBA" id="ARBA00023211"/>
    </source>
</evidence>
<sequence>MKIAIEGCCHGELDKIYSTIEFIEKENNYKIDLLIICGDFQSVRNVKDLESMAVPEKYRSMCSFWKYYAGISKAPILTLFIGGNHEASTYLKELPYGGWVAPNIYYMGYANVINFNGIRIAGLSGIFKSNDFFKGHYEFPPFNRGSLHSIYHVRNLETFRLSQIKNPIDIMITHDWPSGIYHHGNIDELLRFKPYFASEIESNTLGSPENEKLLKLLKPKYWFSAHLHVKFSCIFKHEKISESVESKTTKFLSLDKCLPRRKFLQVIDIGNETDPEKKCLSLDPEWLCILKKTDHLLSVESYNKAPIDKSENLTITDKDLDEIKEDFQDCFEIPPNFKQTAPPHRENSNEQVESKDIYLNEQTTLICEMLNIRDPIRVILEKKGKTSIITESTTQLYNDLLDEDD</sequence>
<dbReference type="FunFam" id="3.60.21.10:FF:000035">
    <property type="entry name" value="Lariat debranching enzyme"/>
    <property type="match status" value="1"/>
</dbReference>
<reference evidence="14" key="1">
    <citation type="submission" date="2021-02" db="EMBL/GenBank/DDBJ databases">
        <authorList>
            <person name="Nowell W R."/>
        </authorList>
    </citation>
    <scope>NUCLEOTIDE SEQUENCE</scope>
    <source>
        <strain evidence="14">Ploen Becks lab</strain>
    </source>
</reference>
<evidence type="ECO:0000313" key="14">
    <source>
        <dbReference type="EMBL" id="CAF0793506.1"/>
    </source>
</evidence>
<dbReference type="InterPro" id="IPR029052">
    <property type="entry name" value="Metallo-depent_PP-like"/>
</dbReference>
<dbReference type="Gene3D" id="3.60.21.10">
    <property type="match status" value="1"/>
</dbReference>
<keyword evidence="7" id="KW-0479">Metal-binding</keyword>
<evidence type="ECO:0000256" key="9">
    <source>
        <dbReference type="ARBA" id="ARBA00022833"/>
    </source>
</evidence>
<dbReference type="GO" id="GO:0008419">
    <property type="term" value="F:RNA lariat debranching enzyme activity"/>
    <property type="evidence" value="ECO:0007669"/>
    <property type="project" value="TreeGrafter"/>
</dbReference>
<dbReference type="GO" id="GO:0005634">
    <property type="term" value="C:nucleus"/>
    <property type="evidence" value="ECO:0007669"/>
    <property type="project" value="UniProtKB-SubCell"/>
</dbReference>
<dbReference type="PANTHER" id="PTHR12849:SF0">
    <property type="entry name" value="LARIAT DEBRANCHING ENZYME"/>
    <property type="match status" value="1"/>
</dbReference>
<evidence type="ECO:0000259" key="13">
    <source>
        <dbReference type="SMART" id="SM01124"/>
    </source>
</evidence>
<evidence type="ECO:0000256" key="12">
    <source>
        <dbReference type="ARBA" id="ARBA00023242"/>
    </source>
</evidence>
<evidence type="ECO:0000256" key="7">
    <source>
        <dbReference type="ARBA" id="ARBA00022723"/>
    </source>
</evidence>
<evidence type="ECO:0000313" key="15">
    <source>
        <dbReference type="Proteomes" id="UP000663879"/>
    </source>
</evidence>
<comment type="similarity">
    <text evidence="5">Belongs to the lariat debranching enzyme family.</text>
</comment>
<comment type="cofactor">
    <cofactor evidence="2">
        <name>Zn(2+)</name>
        <dbReference type="ChEBI" id="CHEBI:29105"/>
    </cofactor>
</comment>
<comment type="caution">
    <text evidence="14">The sequence shown here is derived from an EMBL/GenBank/DDBJ whole genome shotgun (WGS) entry which is preliminary data.</text>
</comment>
<evidence type="ECO:0000256" key="6">
    <source>
        <dbReference type="ARBA" id="ARBA00022664"/>
    </source>
</evidence>
<dbReference type="SUPFAM" id="SSF56300">
    <property type="entry name" value="Metallo-dependent phosphatases"/>
    <property type="match status" value="1"/>
</dbReference>
<proteinExistence type="inferred from homology"/>
<gene>
    <name evidence="14" type="ORF">OXX778_LOCUS6093</name>
</gene>